<comment type="caution">
    <text evidence="2">The sequence shown here is derived from an EMBL/GenBank/DDBJ whole genome shotgun (WGS) entry which is preliminary data.</text>
</comment>
<dbReference type="EMBL" id="PGCJ01001543">
    <property type="protein sequence ID" value="PLW04860.1"/>
    <property type="molecule type" value="Genomic_DNA"/>
</dbReference>
<evidence type="ECO:0000313" key="2">
    <source>
        <dbReference type="EMBL" id="PLW04860.1"/>
    </source>
</evidence>
<name>A0A2N5RV50_9BASI</name>
<sequence length="52" mass="5477">MADLVEKCYSTRQASGAHVGGKLSKGKETTHVGGQLSEDKDVTSLNGKLSKE</sequence>
<feature type="region of interest" description="Disordered" evidence="1">
    <location>
        <begin position="14"/>
        <end position="52"/>
    </location>
</feature>
<evidence type="ECO:0000313" key="3">
    <source>
        <dbReference type="Proteomes" id="UP000235388"/>
    </source>
</evidence>
<protein>
    <submittedName>
        <fullName evidence="2">Uncharacterized protein</fullName>
    </submittedName>
</protein>
<dbReference type="Proteomes" id="UP000235388">
    <property type="component" value="Unassembled WGS sequence"/>
</dbReference>
<dbReference type="AlphaFoldDB" id="A0A2N5RV50"/>
<accession>A0A2N5RV50</accession>
<feature type="compositionally biased region" description="Polar residues" evidence="1">
    <location>
        <begin position="43"/>
        <end position="52"/>
    </location>
</feature>
<reference evidence="2 3" key="1">
    <citation type="submission" date="2017-11" db="EMBL/GenBank/DDBJ databases">
        <title>De novo assembly and phasing of dikaryotic genomes from two isolates of Puccinia coronata f. sp. avenae, the causal agent of oat crown rust.</title>
        <authorList>
            <person name="Miller M.E."/>
            <person name="Zhang Y."/>
            <person name="Omidvar V."/>
            <person name="Sperschneider J."/>
            <person name="Schwessinger B."/>
            <person name="Raley C."/>
            <person name="Palmer J.M."/>
            <person name="Garnica D."/>
            <person name="Upadhyaya N."/>
            <person name="Rathjen J."/>
            <person name="Taylor J.M."/>
            <person name="Park R.F."/>
            <person name="Dodds P.N."/>
            <person name="Hirsch C.D."/>
            <person name="Kianian S.F."/>
            <person name="Figueroa M."/>
        </authorList>
    </citation>
    <scope>NUCLEOTIDE SEQUENCE [LARGE SCALE GENOMIC DNA]</scope>
    <source>
        <strain evidence="2">12NC29</strain>
    </source>
</reference>
<gene>
    <name evidence="2" type="ORF">PCANC_28287</name>
</gene>
<evidence type="ECO:0000256" key="1">
    <source>
        <dbReference type="SAM" id="MobiDB-lite"/>
    </source>
</evidence>
<proteinExistence type="predicted"/>
<keyword evidence="3" id="KW-1185">Reference proteome</keyword>
<organism evidence="2 3">
    <name type="scientific">Puccinia coronata f. sp. avenae</name>
    <dbReference type="NCBI Taxonomy" id="200324"/>
    <lineage>
        <taxon>Eukaryota</taxon>
        <taxon>Fungi</taxon>
        <taxon>Dikarya</taxon>
        <taxon>Basidiomycota</taxon>
        <taxon>Pucciniomycotina</taxon>
        <taxon>Pucciniomycetes</taxon>
        <taxon>Pucciniales</taxon>
        <taxon>Pucciniaceae</taxon>
        <taxon>Puccinia</taxon>
    </lineage>
</organism>